<dbReference type="GO" id="GO:0000145">
    <property type="term" value="C:exocyst"/>
    <property type="evidence" value="ECO:0007669"/>
    <property type="project" value="InterPro"/>
</dbReference>
<dbReference type="EMBL" id="JALJOU010000107">
    <property type="protein sequence ID" value="KAK9821134.1"/>
    <property type="molecule type" value="Genomic_DNA"/>
</dbReference>
<evidence type="ECO:0000256" key="5">
    <source>
        <dbReference type="SAM" id="MobiDB-lite"/>
    </source>
</evidence>
<evidence type="ECO:0000256" key="4">
    <source>
        <dbReference type="RuleBase" id="RU365026"/>
    </source>
</evidence>
<dbReference type="PANTHER" id="PTHR12542">
    <property type="entry name" value="EXOCYST COMPLEX PROTEIN EXO70"/>
    <property type="match status" value="1"/>
</dbReference>
<proteinExistence type="inferred from homology"/>
<dbReference type="InterPro" id="IPR004140">
    <property type="entry name" value="Exo70"/>
</dbReference>
<evidence type="ECO:0000259" key="6">
    <source>
        <dbReference type="Pfam" id="PF03081"/>
    </source>
</evidence>
<accession>A0AAW1QI82</accession>
<evidence type="ECO:0000313" key="7">
    <source>
        <dbReference type="EMBL" id="KAK9821134.1"/>
    </source>
</evidence>
<sequence>MDVQLLGAGARAVSLREGLQWSERLSKETSSVLDAYTARLADLQLAVAPVTQRTQALQAARTNIRKARERAEEVLGHVDTARQVEAKILAGPQHDFGGFLRALQRLEAAIAFLSQHRSLATAEAALGSATALRGDALRLALEDFTATLRAHASGAASAVAAPGSESAASSPSRGRDTPLAGSDAGIEGEGEALPGAAAARLRSLAEAMLRNSEPACFKVYCEVRRGVAERAVADLVTAAPAGEDPARVPWPALEARIQAWILALRRLVRAAVAEHRAAAAVWPAPHDEAAFSEVIARPLAAAAQAGALIVAARRAPEKVFGLLDMQEHLEAAAGPLSRVLAGTACARMLGDMVALAAALRAEARATLGEFEATIARDAPRGPPPDGTVHPLAAYTLSFLKRMFGYEAAVETLFGAPADEAAALAALRAGGAAARRTGGAGGEAGEREAVRAAVCHILEVLLANLTAKARVYKDRALAALFLMNNVHYMVRAVEGSEALRIVGAPWLEAHRDLVEQAGEQYQALAWGPLQALLAEPPGGRAMDKAGVKARWRDVNAALGVLHESQSAWTIPDAALRANMKDALLDDVLPLYEVFVEQYSAAPGSKEKYVKYTPAELRAAVQSDLFEMRDDARALHAAASLKRRTSAA</sequence>
<dbReference type="Pfam" id="PF03081">
    <property type="entry name" value="Exo70_C"/>
    <property type="match status" value="1"/>
</dbReference>
<gene>
    <name evidence="7" type="ORF">WJX81_005577</name>
</gene>
<dbReference type="Gene3D" id="1.20.1280.170">
    <property type="entry name" value="Exocyst complex component Exo70"/>
    <property type="match status" value="1"/>
</dbReference>
<reference evidence="7 8" key="1">
    <citation type="journal article" date="2024" name="Nat. Commun.">
        <title>Phylogenomics reveals the evolutionary origins of lichenization in chlorophyte algae.</title>
        <authorList>
            <person name="Puginier C."/>
            <person name="Libourel C."/>
            <person name="Otte J."/>
            <person name="Skaloud P."/>
            <person name="Haon M."/>
            <person name="Grisel S."/>
            <person name="Petersen M."/>
            <person name="Berrin J.G."/>
            <person name="Delaux P.M."/>
            <person name="Dal Grande F."/>
            <person name="Keller J."/>
        </authorList>
    </citation>
    <scope>NUCLEOTIDE SEQUENCE [LARGE SCALE GENOMIC DNA]</scope>
    <source>
        <strain evidence="7 8">SAG 245.80</strain>
    </source>
</reference>
<protein>
    <recommendedName>
        <fullName evidence="4">Exocyst subunit Exo70 family protein</fullName>
    </recommendedName>
</protein>
<evidence type="ECO:0000313" key="8">
    <source>
        <dbReference type="Proteomes" id="UP001445335"/>
    </source>
</evidence>
<dbReference type="GO" id="GO:0015031">
    <property type="term" value="P:protein transport"/>
    <property type="evidence" value="ECO:0007669"/>
    <property type="project" value="UniProtKB-KW"/>
</dbReference>
<dbReference type="InterPro" id="IPR046364">
    <property type="entry name" value="Exo70_C"/>
</dbReference>
<dbReference type="GO" id="GO:0006887">
    <property type="term" value="P:exocytosis"/>
    <property type="evidence" value="ECO:0007669"/>
    <property type="project" value="UniProtKB-KW"/>
</dbReference>
<dbReference type="Proteomes" id="UP001445335">
    <property type="component" value="Unassembled WGS sequence"/>
</dbReference>
<feature type="domain" description="Exocyst complex subunit Exo70 C-terminal" evidence="6">
    <location>
        <begin position="259"/>
        <end position="619"/>
    </location>
</feature>
<evidence type="ECO:0000256" key="3">
    <source>
        <dbReference type="ARBA" id="ARBA00022483"/>
    </source>
</evidence>
<organism evidence="7 8">
    <name type="scientific">Elliptochloris bilobata</name>
    <dbReference type="NCBI Taxonomy" id="381761"/>
    <lineage>
        <taxon>Eukaryota</taxon>
        <taxon>Viridiplantae</taxon>
        <taxon>Chlorophyta</taxon>
        <taxon>core chlorophytes</taxon>
        <taxon>Trebouxiophyceae</taxon>
        <taxon>Trebouxiophyceae incertae sedis</taxon>
        <taxon>Elliptochloris clade</taxon>
        <taxon>Elliptochloris</taxon>
    </lineage>
</organism>
<comment type="function">
    <text evidence="4">Component of the exocyst complex.</text>
</comment>
<keyword evidence="2 4" id="KW-0813">Transport</keyword>
<comment type="caution">
    <text evidence="7">The sequence shown here is derived from an EMBL/GenBank/DDBJ whole genome shotgun (WGS) entry which is preliminary data.</text>
</comment>
<feature type="region of interest" description="Disordered" evidence="5">
    <location>
        <begin position="159"/>
        <end position="188"/>
    </location>
</feature>
<dbReference type="InterPro" id="IPR016159">
    <property type="entry name" value="Cullin_repeat-like_dom_sf"/>
</dbReference>
<comment type="similarity">
    <text evidence="1 4">Belongs to the EXO70 family.</text>
</comment>
<keyword evidence="4" id="KW-0653">Protein transport</keyword>
<evidence type="ECO:0000256" key="2">
    <source>
        <dbReference type="ARBA" id="ARBA00022448"/>
    </source>
</evidence>
<dbReference type="AlphaFoldDB" id="A0AAW1QI82"/>
<keyword evidence="8" id="KW-1185">Reference proteome</keyword>
<dbReference type="SUPFAM" id="SSF74788">
    <property type="entry name" value="Cullin repeat-like"/>
    <property type="match status" value="1"/>
</dbReference>
<evidence type="ECO:0000256" key="1">
    <source>
        <dbReference type="ARBA" id="ARBA00006756"/>
    </source>
</evidence>
<dbReference type="PANTHER" id="PTHR12542:SF41">
    <property type="entry name" value="EXOCYST COMPLEX COMPONENT 7"/>
    <property type="match status" value="1"/>
</dbReference>
<name>A0AAW1QI82_9CHLO</name>
<dbReference type="Pfam" id="PF20669">
    <property type="entry name" value="Exo70_N"/>
    <property type="match status" value="1"/>
</dbReference>
<feature type="compositionally biased region" description="Low complexity" evidence="5">
    <location>
        <begin position="159"/>
        <end position="172"/>
    </location>
</feature>
<dbReference type="GO" id="GO:0005546">
    <property type="term" value="F:phosphatidylinositol-4,5-bisphosphate binding"/>
    <property type="evidence" value="ECO:0007669"/>
    <property type="project" value="InterPro"/>
</dbReference>
<keyword evidence="3 4" id="KW-0268">Exocytosis</keyword>